<sequence>MKVLTILSHPRKDSLTSKVAEQFTKGLTDAGHEVEFLDLYQEEFNPIVYEKDEPDWTNSTYKYSPIVHQEIERMNRNDALAFVFPVWWYNIPAMLKGYIDRVWNYNYAYGNSKLPHERALWIGLAGGEKSQFAKRKYDTMIDHYLNVGLAGFTGISHSKVEILYETLSEQALDPAQFEAYQQELLTKAYQLGKEYSDWK</sequence>
<name>A0A5C8NVI2_9BACI</name>
<comment type="caution">
    <text evidence="4">The sequence shown here is derived from an EMBL/GenBank/DDBJ whole genome shotgun (WGS) entry which is preliminary data.</text>
</comment>
<dbReference type="RefSeq" id="WP_147667012.1">
    <property type="nucleotide sequence ID" value="NZ_VDUW01000004.1"/>
</dbReference>
<evidence type="ECO:0000313" key="5">
    <source>
        <dbReference type="Proteomes" id="UP000321574"/>
    </source>
</evidence>
<dbReference type="AlphaFoldDB" id="A0A5C8NVI2"/>
<keyword evidence="5" id="KW-1185">Reference proteome</keyword>
<dbReference type="EC" id="1.6.99.-" evidence="4"/>
<dbReference type="OrthoDB" id="9798454at2"/>
<feature type="domain" description="Flavodoxin-like fold" evidence="3">
    <location>
        <begin position="1"/>
        <end position="185"/>
    </location>
</feature>
<dbReference type="InterPro" id="IPR029039">
    <property type="entry name" value="Flavoprotein-like_sf"/>
</dbReference>
<gene>
    <name evidence="4" type="ORF">FHP05_08390</name>
</gene>
<dbReference type="PANTHER" id="PTHR10204:SF34">
    <property type="entry name" value="NAD(P)H DEHYDROGENASE [QUINONE] 1 ISOFORM 1"/>
    <property type="match status" value="1"/>
</dbReference>
<proteinExistence type="inferred from homology"/>
<dbReference type="NCBIfam" id="NF007280">
    <property type="entry name" value="PRK09739.1"/>
    <property type="match status" value="1"/>
</dbReference>
<dbReference type="Gene3D" id="3.40.50.360">
    <property type="match status" value="1"/>
</dbReference>
<evidence type="ECO:0000256" key="2">
    <source>
        <dbReference type="ARBA" id="ARBA00023002"/>
    </source>
</evidence>
<dbReference type="InterPro" id="IPR003680">
    <property type="entry name" value="Flavodoxin_fold"/>
</dbReference>
<dbReference type="SUPFAM" id="SSF52218">
    <property type="entry name" value="Flavoproteins"/>
    <property type="match status" value="1"/>
</dbReference>
<dbReference type="GO" id="GO:0005829">
    <property type="term" value="C:cytosol"/>
    <property type="evidence" value="ECO:0007669"/>
    <property type="project" value="TreeGrafter"/>
</dbReference>
<reference evidence="4 5" key="1">
    <citation type="submission" date="2019-06" db="EMBL/GenBank/DDBJ databases">
        <title>Cerasibacillus sp. nov., isolated from maize field.</title>
        <authorList>
            <person name="Lin S.-Y."/>
            <person name="Tsai C.-F."/>
            <person name="Young C.-C."/>
        </authorList>
    </citation>
    <scope>NUCLEOTIDE SEQUENCE [LARGE SCALE GENOMIC DNA]</scope>
    <source>
        <strain evidence="4 5">CC-CFT480</strain>
    </source>
</reference>
<comment type="similarity">
    <text evidence="1">Belongs to the NAD(P)H dehydrogenase (quinone) family.</text>
</comment>
<dbReference type="InterPro" id="IPR051545">
    <property type="entry name" value="NAD(P)H_dehydrogenase_qn"/>
</dbReference>
<dbReference type="Proteomes" id="UP000321574">
    <property type="component" value="Unassembled WGS sequence"/>
</dbReference>
<evidence type="ECO:0000259" key="3">
    <source>
        <dbReference type="Pfam" id="PF02525"/>
    </source>
</evidence>
<evidence type="ECO:0000256" key="1">
    <source>
        <dbReference type="ARBA" id="ARBA00006252"/>
    </source>
</evidence>
<protein>
    <submittedName>
        <fullName evidence="4">NAD(P)H oxidoreductase</fullName>
        <ecNumber evidence="4">1.6.99.-</ecNumber>
    </submittedName>
</protein>
<dbReference type="Pfam" id="PF02525">
    <property type="entry name" value="Flavodoxin_2"/>
    <property type="match status" value="1"/>
</dbReference>
<accession>A0A5C8NVI2</accession>
<evidence type="ECO:0000313" key="4">
    <source>
        <dbReference type="EMBL" id="TXL65144.1"/>
    </source>
</evidence>
<organism evidence="4 5">
    <name type="scientific">Cerasibacillus terrae</name>
    <dbReference type="NCBI Taxonomy" id="2498845"/>
    <lineage>
        <taxon>Bacteria</taxon>
        <taxon>Bacillati</taxon>
        <taxon>Bacillota</taxon>
        <taxon>Bacilli</taxon>
        <taxon>Bacillales</taxon>
        <taxon>Bacillaceae</taxon>
        <taxon>Cerasibacillus</taxon>
    </lineage>
</organism>
<dbReference type="EMBL" id="VDUW01000004">
    <property type="protein sequence ID" value="TXL65144.1"/>
    <property type="molecule type" value="Genomic_DNA"/>
</dbReference>
<dbReference type="GO" id="GO:0003955">
    <property type="term" value="F:NAD(P)H dehydrogenase (quinone) activity"/>
    <property type="evidence" value="ECO:0007669"/>
    <property type="project" value="TreeGrafter"/>
</dbReference>
<keyword evidence="2 4" id="KW-0560">Oxidoreductase</keyword>
<dbReference type="PANTHER" id="PTHR10204">
    <property type="entry name" value="NAD P H OXIDOREDUCTASE-RELATED"/>
    <property type="match status" value="1"/>
</dbReference>